<proteinExistence type="inferred from homology"/>
<keyword evidence="7" id="KW-1185">Reference proteome</keyword>
<accession>A0A1H5Z700</accession>
<feature type="domain" description="Sulfatase N-terminal" evidence="4">
    <location>
        <begin position="274"/>
        <end position="521"/>
    </location>
</feature>
<reference evidence="7" key="1">
    <citation type="submission" date="2016-10" db="EMBL/GenBank/DDBJ databases">
        <authorList>
            <person name="Varghese N."/>
            <person name="Submissions S."/>
        </authorList>
    </citation>
    <scope>NUCLEOTIDE SEQUENCE [LARGE SCALE GENOMIC DNA]</scope>
    <source>
        <strain evidence="7">CGMCC 1.7062</strain>
    </source>
</reference>
<dbReference type="RefSeq" id="WP_103880638.1">
    <property type="nucleotide sequence ID" value="NZ_FNVG01000011.1"/>
</dbReference>
<dbReference type="PANTHER" id="PTHR42693:SF53">
    <property type="entry name" value="ENDO-4-O-SULFATASE"/>
    <property type="match status" value="1"/>
</dbReference>
<evidence type="ECO:0000256" key="2">
    <source>
        <dbReference type="ARBA" id="ARBA00022801"/>
    </source>
</evidence>
<sequence>MVDSENSYGERVSRLVGWGHWFAFFNIIAAMLIGTRYIAASPWPDTLFGQIYLLSSWIGHFGFLVFALYLLVLFPLTFIVPSRKLFRLLAVCFATFGLTVLLIDTQAYQSINLHLSPVVWELLFNDESSPVSSDLQHLFIVLPPIFLVQLALSEWVWRKQRKLSHKHVGRPLAALFFVCFIASHLIFIWADAFFYNPITVQKANFPLSYPMTAKSFMEKHGLLDRDEYLKKLKENADGIDLVNYPLSEIEFNRRSENLNVLVVSINNLRSDMLSAETMPSSYAFALNNQNFINHYSSSNDDFGVFGLMYGLPSSYASSIKAQGSEPLFLSILKDQGYTFKLYSGDNFADDLYTETIFRKFPLVDLTKADRDSTSSLTTVSDSAAIEQWKADIEASSNKPWFSYVELTTVDNFNIYQPTAPNLSPEQQFISAYSAAATAADGEFAKILQTLVDQKLMDKTIIVLTSNHGTEFNETKTRSWGSNTNYSQYQLRVPMVIRWPGKLAADYTHMTSHLDLSVTLMQDLSGVSTNAKNYSSGRNLFDERKRKWVIAGDTRELALITDKDTTVVDKFGNYNLYDHNYNKLDDKNPKLPILMQGFTELQRFYAKSQ</sequence>
<feature type="transmembrane region" description="Helical" evidence="3">
    <location>
        <begin position="51"/>
        <end position="73"/>
    </location>
</feature>
<dbReference type="EMBL" id="FNVG01000011">
    <property type="protein sequence ID" value="SEG32283.1"/>
    <property type="molecule type" value="Genomic_DNA"/>
</dbReference>
<dbReference type="InterPro" id="IPR000917">
    <property type="entry name" value="Sulfatase_N"/>
</dbReference>
<name>A0A1H5Z700_9VIBR</name>
<dbReference type="SUPFAM" id="SSF53649">
    <property type="entry name" value="Alkaline phosphatase-like"/>
    <property type="match status" value="1"/>
</dbReference>
<keyword evidence="3" id="KW-0812">Transmembrane</keyword>
<dbReference type="InterPro" id="IPR017850">
    <property type="entry name" value="Alkaline_phosphatase_core_sf"/>
</dbReference>
<evidence type="ECO:0000259" key="4">
    <source>
        <dbReference type="Pfam" id="PF00884"/>
    </source>
</evidence>
<dbReference type="InterPro" id="IPR012159">
    <property type="entry name" value="YejM-like"/>
</dbReference>
<evidence type="ECO:0008006" key="8">
    <source>
        <dbReference type="Google" id="ProtNLM"/>
    </source>
</evidence>
<dbReference type="InterPro" id="IPR024588">
    <property type="entry name" value="YejM_N"/>
</dbReference>
<dbReference type="GO" id="GO:0004065">
    <property type="term" value="F:arylsulfatase activity"/>
    <property type="evidence" value="ECO:0007669"/>
    <property type="project" value="TreeGrafter"/>
</dbReference>
<dbReference type="Gene3D" id="3.40.720.10">
    <property type="entry name" value="Alkaline Phosphatase, subunit A"/>
    <property type="match status" value="1"/>
</dbReference>
<dbReference type="PIRSF" id="PIRSF004950">
    <property type="entry name" value="Mmb_sulf_HI0842"/>
    <property type="match status" value="1"/>
</dbReference>
<evidence type="ECO:0000259" key="5">
    <source>
        <dbReference type="Pfam" id="PF11893"/>
    </source>
</evidence>
<feature type="transmembrane region" description="Helical" evidence="3">
    <location>
        <begin position="172"/>
        <end position="195"/>
    </location>
</feature>
<feature type="domain" description="Inner membrane protein YejM N-terminal" evidence="5">
    <location>
        <begin position="6"/>
        <end position="250"/>
    </location>
</feature>
<dbReference type="Pfam" id="PF11893">
    <property type="entry name" value="DUF3413"/>
    <property type="match status" value="1"/>
</dbReference>
<evidence type="ECO:0000256" key="3">
    <source>
        <dbReference type="SAM" id="Phobius"/>
    </source>
</evidence>
<protein>
    <recommendedName>
        <fullName evidence="8">Hydrolase</fullName>
    </recommendedName>
</protein>
<evidence type="ECO:0000256" key="1">
    <source>
        <dbReference type="ARBA" id="ARBA00008779"/>
    </source>
</evidence>
<dbReference type="InterPro" id="IPR050738">
    <property type="entry name" value="Sulfatase"/>
</dbReference>
<dbReference type="Proteomes" id="UP000236721">
    <property type="component" value="Unassembled WGS sequence"/>
</dbReference>
<feature type="transmembrane region" description="Helical" evidence="3">
    <location>
        <begin position="85"/>
        <end position="103"/>
    </location>
</feature>
<dbReference type="AlphaFoldDB" id="A0A1H5Z700"/>
<comment type="similarity">
    <text evidence="1">Belongs to the sulfatase family.</text>
</comment>
<dbReference type="PANTHER" id="PTHR42693">
    <property type="entry name" value="ARYLSULFATASE FAMILY MEMBER"/>
    <property type="match status" value="1"/>
</dbReference>
<gene>
    <name evidence="6" type="ORF">SAMN04488244_11122</name>
</gene>
<feature type="transmembrane region" description="Helical" evidence="3">
    <location>
        <begin position="135"/>
        <end position="152"/>
    </location>
</feature>
<feature type="transmembrane region" description="Helical" evidence="3">
    <location>
        <begin position="21"/>
        <end position="39"/>
    </location>
</feature>
<organism evidence="6 7">
    <name type="scientific">Vibrio hangzhouensis</name>
    <dbReference type="NCBI Taxonomy" id="462991"/>
    <lineage>
        <taxon>Bacteria</taxon>
        <taxon>Pseudomonadati</taxon>
        <taxon>Pseudomonadota</taxon>
        <taxon>Gammaproteobacteria</taxon>
        <taxon>Vibrionales</taxon>
        <taxon>Vibrionaceae</taxon>
        <taxon>Vibrio</taxon>
    </lineage>
</organism>
<dbReference type="OrthoDB" id="236686at2"/>
<dbReference type="Pfam" id="PF00884">
    <property type="entry name" value="Sulfatase"/>
    <property type="match status" value="1"/>
</dbReference>
<keyword evidence="3" id="KW-1133">Transmembrane helix</keyword>
<keyword evidence="3" id="KW-0472">Membrane</keyword>
<keyword evidence="2" id="KW-0378">Hydrolase</keyword>
<evidence type="ECO:0000313" key="7">
    <source>
        <dbReference type="Proteomes" id="UP000236721"/>
    </source>
</evidence>
<evidence type="ECO:0000313" key="6">
    <source>
        <dbReference type="EMBL" id="SEG32283.1"/>
    </source>
</evidence>